<dbReference type="Pfam" id="PF00907">
    <property type="entry name" value="T-box"/>
    <property type="match status" value="1"/>
</dbReference>
<keyword evidence="1 6" id="KW-0344">Guanine-nucleotide releasing factor</keyword>
<dbReference type="InterPro" id="IPR036960">
    <property type="entry name" value="T-box_sf"/>
</dbReference>
<dbReference type="InterPro" id="IPR018186">
    <property type="entry name" value="TF_T-box_CS"/>
</dbReference>
<protein>
    <submittedName>
        <fullName evidence="13">Uncharacterized protein</fullName>
    </submittedName>
</protein>
<feature type="region of interest" description="Disordered" evidence="8">
    <location>
        <begin position="303"/>
        <end position="328"/>
    </location>
</feature>
<dbReference type="PANTHER" id="PTHR23113:SF312">
    <property type="entry name" value="RAL GUANINE NUCLEOTIDE DISSOCIATION STIMULATOR-LIKE, ISOFORM E"/>
    <property type="match status" value="1"/>
</dbReference>
<evidence type="ECO:0000313" key="13">
    <source>
        <dbReference type="EMBL" id="CAH3019185.1"/>
    </source>
</evidence>
<keyword evidence="2" id="KW-0805">Transcription regulation</keyword>
<feature type="region of interest" description="Disordered" evidence="8">
    <location>
        <begin position="988"/>
        <end position="1052"/>
    </location>
</feature>
<feature type="domain" description="T-box" evidence="12">
    <location>
        <begin position="86"/>
        <end position="262"/>
    </location>
</feature>
<dbReference type="Gene3D" id="3.10.20.90">
    <property type="entry name" value="Phosphatidylinositol 3-kinase Catalytic Subunit, Chain A, domain 1"/>
    <property type="match status" value="1"/>
</dbReference>
<sequence>MDSISNSSAKEIPMATVSDVPCIKAVVAEAHSTRGEALNRSQNAQVQEDRNSKSTRPCGDQSRKTSCAAPRRRKMDGETKTISACLRNPELWDLFHSQDTEMIITKAGRRMFPVPDFCLAGLEPNQYYGCAVEVIAVDSLRYRYKSNQGWVPAGKGIPVDEANSKYLHPNSASLGQYWMREGAIFDKLKLSNHIHPRGGNIVINSMQKYRLRLIVTKMGMRHCDQWVFNFPETQFITVTSYQNPRMTQLKIDNNPFAKAFREGKRSSRQDSTDSKPKKRRIRFPSPPPIIRYQTPFINFLSSQDQPPVTSALPPPPPPPLSHDWPEEGYATRPLHVSSDLPFSWERDDLMAPAQLSAIPSMSSSFKVEVNGTLHWRENYSFPHFEPPTQEEFHPQFPTPCWSAPPSSAFKGRGFGTAKSQIMMPAQDSSTFQSPQRVFWKEQREKDAVYSISLKRVRYRSSDIFLPASPEDEESMSGLQWETLRVKTIKAGSLAKLVEHLSPVKIASEELDPGFLIAFLSTYRTFAKTTEVVDLLFDRYRLFLRNDSGEKEEVVEGVLRGIVSVFAVWLEQFPADFDDPPKYPSLNRMLHFVTSEVKENHRDELTKKIKHRLDKFRITPYEDEDYDFVNFHLPVSSNINNTDEVDMCPIQEESTDPKMDLLSIEPSHCAEQLTIMDAKLFKKVVAWHCLGCVWGKKKKEGRAPTVKATVDQFNAVSLRVISSILTSSSSKTSGPNTRGKYICWWISVAQECRDLKNFSSVKAILSGLQSAPIHRLKKSWSHVSRECQSLYSELSSLFSEDSNQQSSREVLMKEGTAKWAQSDSTSPTKKLANLKKRRSKFMDMGIIQGTVPYLGTFLTDLMMLDTALPDMTEDGLINFDKRRKEFEMIAQIKLLQEAAKNYDIVPDEAFRHWFDNIKTFSESESYKLSCKVEKVELKFTKKKSTKIRRMLSEPDISKLNLMTQLSAQTLAPPPGEKQCKSNENSPVIARRHQRNHSGSSSSSTSSGVSSCSDTPSSALKPTSFSLPRGRCLPTTPSSSSSPRSYKIGFSRRSLPLPPNSPPIRILHVPESPINRAAHAGCIIRVSIEGMEDKSSSGVIYRGIWLSDDERTPSVIRTCLEKREMEGDPGDYILVQILRDGVELVIPDNANVYYAMNSNVDSLLFKLKKK</sequence>
<dbReference type="PROSITE" id="PS00720">
    <property type="entry name" value="RASGEF"/>
    <property type="match status" value="1"/>
</dbReference>
<dbReference type="InterPro" id="IPR023578">
    <property type="entry name" value="Ras_GEF_dom_sf"/>
</dbReference>
<accession>A0ABN8LRP3</accession>
<dbReference type="SMART" id="SM00229">
    <property type="entry name" value="RasGEFN"/>
    <property type="match status" value="1"/>
</dbReference>
<evidence type="ECO:0000256" key="5">
    <source>
        <dbReference type="ARBA" id="ARBA00023242"/>
    </source>
</evidence>
<dbReference type="SUPFAM" id="SSF49417">
    <property type="entry name" value="p53-like transcription factors"/>
    <property type="match status" value="1"/>
</dbReference>
<gene>
    <name evidence="13" type="ORF">PEVE_00001456</name>
</gene>
<feature type="compositionally biased region" description="Low complexity" evidence="8">
    <location>
        <begin position="1032"/>
        <end position="1052"/>
    </location>
</feature>
<reference evidence="13 14" key="1">
    <citation type="submission" date="2022-05" db="EMBL/GenBank/DDBJ databases">
        <authorList>
            <consortium name="Genoscope - CEA"/>
            <person name="William W."/>
        </authorList>
    </citation>
    <scope>NUCLEOTIDE SEQUENCE [LARGE SCALE GENOMIC DNA]</scope>
</reference>
<dbReference type="Pfam" id="PF00617">
    <property type="entry name" value="RasGEF"/>
    <property type="match status" value="1"/>
</dbReference>
<evidence type="ECO:0000256" key="3">
    <source>
        <dbReference type="ARBA" id="ARBA00023125"/>
    </source>
</evidence>
<feature type="domain" description="N-terminal Ras-GEF" evidence="11">
    <location>
        <begin position="484"/>
        <end position="616"/>
    </location>
</feature>
<dbReference type="SMART" id="SM00425">
    <property type="entry name" value="TBOX"/>
    <property type="match status" value="1"/>
</dbReference>
<keyword evidence="3 7" id="KW-0238">DNA-binding</keyword>
<dbReference type="Gene3D" id="2.60.40.820">
    <property type="entry name" value="Transcription factor, T-box"/>
    <property type="match status" value="1"/>
</dbReference>
<evidence type="ECO:0000256" key="6">
    <source>
        <dbReference type="PROSITE-ProRule" id="PRU00168"/>
    </source>
</evidence>
<dbReference type="PROSITE" id="PS50212">
    <property type="entry name" value="RASGEF_NTER"/>
    <property type="match status" value="1"/>
</dbReference>
<evidence type="ECO:0000313" key="14">
    <source>
        <dbReference type="Proteomes" id="UP001159427"/>
    </source>
</evidence>
<evidence type="ECO:0000256" key="7">
    <source>
        <dbReference type="PROSITE-ProRule" id="PRU00201"/>
    </source>
</evidence>
<dbReference type="CDD" id="cd00155">
    <property type="entry name" value="RasGEF"/>
    <property type="match status" value="1"/>
</dbReference>
<dbReference type="InterPro" id="IPR000651">
    <property type="entry name" value="Ras-like_Gua-exchang_fac_N"/>
</dbReference>
<comment type="caution">
    <text evidence="7">Lacks conserved residue(s) required for the propagation of feature annotation.</text>
</comment>
<feature type="compositionally biased region" description="Basic and acidic residues" evidence="8">
    <location>
        <begin position="260"/>
        <end position="275"/>
    </location>
</feature>
<evidence type="ECO:0000256" key="1">
    <source>
        <dbReference type="ARBA" id="ARBA00022658"/>
    </source>
</evidence>
<dbReference type="Proteomes" id="UP001159427">
    <property type="component" value="Unassembled WGS sequence"/>
</dbReference>
<evidence type="ECO:0000259" key="12">
    <source>
        <dbReference type="PROSITE" id="PS50252"/>
    </source>
</evidence>
<dbReference type="CDD" id="cd00182">
    <property type="entry name" value="T-box"/>
    <property type="match status" value="1"/>
</dbReference>
<dbReference type="SMART" id="SM00314">
    <property type="entry name" value="RA"/>
    <property type="match status" value="1"/>
</dbReference>
<keyword evidence="4" id="KW-0804">Transcription</keyword>
<organism evidence="13 14">
    <name type="scientific">Porites evermanni</name>
    <dbReference type="NCBI Taxonomy" id="104178"/>
    <lineage>
        <taxon>Eukaryota</taxon>
        <taxon>Metazoa</taxon>
        <taxon>Cnidaria</taxon>
        <taxon>Anthozoa</taxon>
        <taxon>Hexacorallia</taxon>
        <taxon>Scleractinia</taxon>
        <taxon>Fungiina</taxon>
        <taxon>Poritidae</taxon>
        <taxon>Porites</taxon>
    </lineage>
</organism>
<feature type="domain" description="Ras-associating" evidence="10">
    <location>
        <begin position="1078"/>
        <end position="1168"/>
    </location>
</feature>
<keyword evidence="14" id="KW-1185">Reference proteome</keyword>
<dbReference type="PROSITE" id="PS01283">
    <property type="entry name" value="TBOX_1"/>
    <property type="match status" value="1"/>
</dbReference>
<dbReference type="InterPro" id="IPR019804">
    <property type="entry name" value="Ras_G-nucl-exch_fac_CS"/>
</dbReference>
<dbReference type="PRINTS" id="PR00937">
    <property type="entry name" value="TBOX"/>
</dbReference>
<comment type="caution">
    <text evidence="13">The sequence shown here is derived from an EMBL/GenBank/DDBJ whole genome shotgun (WGS) entry which is preliminary data.</text>
</comment>
<dbReference type="InterPro" id="IPR008967">
    <property type="entry name" value="p53-like_TF_DNA-bd_sf"/>
</dbReference>
<dbReference type="InterPro" id="IPR008937">
    <property type="entry name" value="Ras-like_GEF"/>
</dbReference>
<evidence type="ECO:0000259" key="9">
    <source>
        <dbReference type="PROSITE" id="PS50009"/>
    </source>
</evidence>
<evidence type="ECO:0000256" key="4">
    <source>
        <dbReference type="ARBA" id="ARBA00023163"/>
    </source>
</evidence>
<dbReference type="PROSITE" id="PS50252">
    <property type="entry name" value="TBOX_3"/>
    <property type="match status" value="1"/>
</dbReference>
<dbReference type="PROSITE" id="PS01264">
    <property type="entry name" value="TBOX_2"/>
    <property type="match status" value="1"/>
</dbReference>
<dbReference type="PROSITE" id="PS50200">
    <property type="entry name" value="RA"/>
    <property type="match status" value="1"/>
</dbReference>
<proteinExistence type="predicted"/>
<dbReference type="EMBL" id="CALNXI010000108">
    <property type="protein sequence ID" value="CAH3019185.1"/>
    <property type="molecule type" value="Genomic_DNA"/>
</dbReference>
<dbReference type="InterPro" id="IPR001895">
    <property type="entry name" value="RASGEF_cat_dom"/>
</dbReference>
<comment type="subcellular location">
    <subcellularLocation>
        <location evidence="7">Nucleus</location>
    </subcellularLocation>
</comment>
<dbReference type="Pfam" id="PF00788">
    <property type="entry name" value="RA"/>
    <property type="match status" value="1"/>
</dbReference>
<keyword evidence="5 7" id="KW-0539">Nucleus</keyword>
<evidence type="ECO:0000259" key="11">
    <source>
        <dbReference type="PROSITE" id="PS50212"/>
    </source>
</evidence>
<dbReference type="CDD" id="cd06224">
    <property type="entry name" value="REM"/>
    <property type="match status" value="1"/>
</dbReference>
<dbReference type="PANTHER" id="PTHR23113">
    <property type="entry name" value="GUANINE NUCLEOTIDE EXCHANGE FACTOR"/>
    <property type="match status" value="1"/>
</dbReference>
<name>A0ABN8LRP3_9CNID</name>
<feature type="compositionally biased region" description="Low complexity" evidence="8">
    <location>
        <begin position="996"/>
        <end position="1016"/>
    </location>
</feature>
<evidence type="ECO:0000256" key="8">
    <source>
        <dbReference type="SAM" id="MobiDB-lite"/>
    </source>
</evidence>
<dbReference type="CDD" id="cd00153">
    <property type="entry name" value="RA_RalGDS_like"/>
    <property type="match status" value="1"/>
</dbReference>
<dbReference type="InterPro" id="IPR036964">
    <property type="entry name" value="RASGEF_cat_dom_sf"/>
</dbReference>
<dbReference type="SUPFAM" id="SSF54236">
    <property type="entry name" value="Ubiquitin-like"/>
    <property type="match status" value="1"/>
</dbReference>
<feature type="region of interest" description="Disordered" evidence="8">
    <location>
        <begin position="33"/>
        <end position="75"/>
    </location>
</feature>
<dbReference type="Gene3D" id="1.10.840.10">
    <property type="entry name" value="Ras guanine-nucleotide exchange factors catalytic domain"/>
    <property type="match status" value="1"/>
</dbReference>
<dbReference type="Pfam" id="PF00618">
    <property type="entry name" value="RasGEF_N"/>
    <property type="match status" value="1"/>
</dbReference>
<dbReference type="InterPro" id="IPR000159">
    <property type="entry name" value="RA_dom"/>
</dbReference>
<dbReference type="Gene3D" id="1.20.870.10">
    <property type="entry name" value="Son of sevenless (SoS) protein Chain: S domain 1"/>
    <property type="match status" value="1"/>
</dbReference>
<evidence type="ECO:0000256" key="2">
    <source>
        <dbReference type="ARBA" id="ARBA00023015"/>
    </source>
</evidence>
<feature type="region of interest" description="Disordered" evidence="8">
    <location>
        <begin position="260"/>
        <end position="289"/>
    </location>
</feature>
<dbReference type="InterPro" id="IPR029071">
    <property type="entry name" value="Ubiquitin-like_domsf"/>
</dbReference>
<dbReference type="InterPro" id="IPR046360">
    <property type="entry name" value="T-box_DNA-bd"/>
</dbReference>
<evidence type="ECO:0000259" key="10">
    <source>
        <dbReference type="PROSITE" id="PS50200"/>
    </source>
</evidence>
<feature type="domain" description="Ras-GEF" evidence="9">
    <location>
        <begin position="664"/>
        <end position="928"/>
    </location>
</feature>
<dbReference type="PROSITE" id="PS50009">
    <property type="entry name" value="RASGEF_CAT"/>
    <property type="match status" value="1"/>
</dbReference>
<dbReference type="SMART" id="SM00147">
    <property type="entry name" value="RasGEF"/>
    <property type="match status" value="1"/>
</dbReference>
<dbReference type="SUPFAM" id="SSF48366">
    <property type="entry name" value="Ras GEF"/>
    <property type="match status" value="1"/>
</dbReference>